<accession>A0A9Q0P896</accession>
<dbReference type="AlphaFoldDB" id="A0A9Q0P896"/>
<name>A0A9Q0P896_SALVM</name>
<dbReference type="Proteomes" id="UP001151529">
    <property type="component" value="Chromosome 17"/>
</dbReference>
<organism evidence="1 2">
    <name type="scientific">Salix viminalis</name>
    <name type="common">Common osier</name>
    <name type="synonym">Basket willow</name>
    <dbReference type="NCBI Taxonomy" id="40686"/>
    <lineage>
        <taxon>Eukaryota</taxon>
        <taxon>Viridiplantae</taxon>
        <taxon>Streptophyta</taxon>
        <taxon>Embryophyta</taxon>
        <taxon>Tracheophyta</taxon>
        <taxon>Spermatophyta</taxon>
        <taxon>Magnoliopsida</taxon>
        <taxon>eudicotyledons</taxon>
        <taxon>Gunneridae</taxon>
        <taxon>Pentapetalae</taxon>
        <taxon>rosids</taxon>
        <taxon>fabids</taxon>
        <taxon>Malpighiales</taxon>
        <taxon>Salicaceae</taxon>
        <taxon>Saliceae</taxon>
        <taxon>Salix</taxon>
    </lineage>
</organism>
<keyword evidence="2" id="KW-1185">Reference proteome</keyword>
<evidence type="ECO:0000313" key="2">
    <source>
        <dbReference type="Proteomes" id="UP001151529"/>
    </source>
</evidence>
<comment type="caution">
    <text evidence="1">The sequence shown here is derived from an EMBL/GenBank/DDBJ whole genome shotgun (WGS) entry which is preliminary data.</text>
</comment>
<reference evidence="1" key="2">
    <citation type="journal article" date="2023" name="Int. J. Mol. Sci.">
        <title>De Novo Assembly and Annotation of 11 Diverse Shrub Willow (Salix) Genomes Reveals Novel Gene Organization in Sex-Linked Regions.</title>
        <authorList>
            <person name="Hyden B."/>
            <person name="Feng K."/>
            <person name="Yates T.B."/>
            <person name="Jawdy S."/>
            <person name="Cereghino C."/>
            <person name="Smart L.B."/>
            <person name="Muchero W."/>
        </authorList>
    </citation>
    <scope>NUCLEOTIDE SEQUENCE [LARGE SCALE GENOMIC DNA]</scope>
    <source>
        <tissue evidence="1">Shoot tip</tissue>
    </source>
</reference>
<reference evidence="1" key="1">
    <citation type="submission" date="2022-11" db="EMBL/GenBank/DDBJ databases">
        <authorList>
            <person name="Hyden B.L."/>
            <person name="Feng K."/>
            <person name="Yates T."/>
            <person name="Jawdy S."/>
            <person name="Smart L.B."/>
            <person name="Muchero W."/>
        </authorList>
    </citation>
    <scope>NUCLEOTIDE SEQUENCE</scope>
    <source>
        <tissue evidence="1">Shoot tip</tissue>
    </source>
</reference>
<evidence type="ECO:0000313" key="1">
    <source>
        <dbReference type="EMBL" id="KAJ6683455.1"/>
    </source>
</evidence>
<protein>
    <submittedName>
        <fullName evidence="1">Uncharacterized protein</fullName>
    </submittedName>
</protein>
<proteinExistence type="predicted"/>
<dbReference type="EMBL" id="JAPFFL010000013">
    <property type="protein sequence ID" value="KAJ6683455.1"/>
    <property type="molecule type" value="Genomic_DNA"/>
</dbReference>
<gene>
    <name evidence="1" type="ORF">OIU85_007168</name>
</gene>
<sequence>MSLELSPVQIFSPSGSRDSIVATGRSGEFRPAARAGSDLQGLDLKDLVLLSGTSHLTFSTAWHVLPVLSHGSSSNQAGFSRCSYYRHCSLSIIFEPVCTISLGLEIKIQLWMASTLREFEGKKNARIISDNTTMVEMDPGSRKDI</sequence>